<gene>
    <name evidence="2" type="ORF">AS180_12720</name>
</gene>
<name>A0A0V8JKB9_9BACI</name>
<evidence type="ECO:0000313" key="3">
    <source>
        <dbReference type="Proteomes" id="UP000053681"/>
    </source>
</evidence>
<sequence length="60" mass="6787">MKLMAQHEGQNDLKRTMKSRHLFMVSLGGVIGTGFAVGWLYWLTWVITTAMLCSLLLETT</sequence>
<evidence type="ECO:0000313" key="2">
    <source>
        <dbReference type="EMBL" id="KSU87493.1"/>
    </source>
</evidence>
<evidence type="ECO:0000256" key="1">
    <source>
        <dbReference type="SAM" id="Phobius"/>
    </source>
</evidence>
<keyword evidence="3" id="KW-1185">Reference proteome</keyword>
<reference evidence="2 3" key="1">
    <citation type="submission" date="2015-11" db="EMBL/GenBank/DDBJ databases">
        <title>Bacillus caseinolyticus sp nov.</title>
        <authorList>
            <person name="Dastager S.G."/>
            <person name="Mawlankar R."/>
        </authorList>
    </citation>
    <scope>NUCLEOTIDE SEQUENCE [LARGE SCALE GENOMIC DNA]</scope>
    <source>
        <strain evidence="2 3">SGD-V-76</strain>
    </source>
</reference>
<proteinExistence type="predicted"/>
<dbReference type="AlphaFoldDB" id="A0A0V8JKB9"/>
<keyword evidence="1" id="KW-0812">Transmembrane</keyword>
<accession>A0A0V8JKB9</accession>
<keyword evidence="1" id="KW-1133">Transmembrane helix</keyword>
<protein>
    <submittedName>
        <fullName evidence="2">Uncharacterized protein</fullName>
    </submittedName>
</protein>
<keyword evidence="1" id="KW-0472">Membrane</keyword>
<feature type="transmembrane region" description="Helical" evidence="1">
    <location>
        <begin position="21"/>
        <end position="42"/>
    </location>
</feature>
<dbReference type="EMBL" id="LNQP01000042">
    <property type="protein sequence ID" value="KSU87493.1"/>
    <property type="molecule type" value="Genomic_DNA"/>
</dbReference>
<dbReference type="Proteomes" id="UP000053681">
    <property type="component" value="Unassembled WGS sequence"/>
</dbReference>
<organism evidence="2 3">
    <name type="scientific">Priestia veravalensis</name>
    <dbReference type="NCBI Taxonomy" id="1414648"/>
    <lineage>
        <taxon>Bacteria</taxon>
        <taxon>Bacillati</taxon>
        <taxon>Bacillota</taxon>
        <taxon>Bacilli</taxon>
        <taxon>Bacillales</taxon>
        <taxon>Bacillaceae</taxon>
        <taxon>Priestia</taxon>
    </lineage>
</organism>
<comment type="caution">
    <text evidence="2">The sequence shown here is derived from an EMBL/GenBank/DDBJ whole genome shotgun (WGS) entry which is preliminary data.</text>
</comment>